<protein>
    <submittedName>
        <fullName evidence="2">Uncharacterized protein</fullName>
    </submittedName>
</protein>
<dbReference type="Proteomes" id="UP001464555">
    <property type="component" value="Unassembled WGS sequence"/>
</dbReference>
<evidence type="ECO:0000256" key="1">
    <source>
        <dbReference type="SAM" id="Phobius"/>
    </source>
</evidence>
<gene>
    <name evidence="2" type="ORF">AAEO56_16560</name>
</gene>
<accession>A0ABU9I1S7</accession>
<keyword evidence="1" id="KW-1133">Transmembrane helix</keyword>
<feature type="transmembrane region" description="Helical" evidence="1">
    <location>
        <begin position="91"/>
        <end position="111"/>
    </location>
</feature>
<sequence length="113" mass="12654">MEDFKEDFKPDDIPQKIVRIIHIPKLVFIISLTTGTLLLLAYLLTQDSGLIGIGIYYVAFAIIINTGAIISMVACAFRYPKHKSLILARTPILLLNIPIAWVYIVIVANVMKL</sequence>
<evidence type="ECO:0000313" key="3">
    <source>
        <dbReference type="Proteomes" id="UP001464555"/>
    </source>
</evidence>
<name>A0ABU9I1S7_9FLAO</name>
<proteinExistence type="predicted"/>
<keyword evidence="1" id="KW-0812">Transmembrane</keyword>
<keyword evidence="3" id="KW-1185">Reference proteome</keyword>
<keyword evidence="1" id="KW-0472">Membrane</keyword>
<comment type="caution">
    <text evidence="2">The sequence shown here is derived from an EMBL/GenBank/DDBJ whole genome shotgun (WGS) entry which is preliminary data.</text>
</comment>
<dbReference type="EMBL" id="JBBYHR010000010">
    <property type="protein sequence ID" value="MEL1245888.1"/>
    <property type="molecule type" value="Genomic_DNA"/>
</dbReference>
<feature type="transmembrane region" description="Helical" evidence="1">
    <location>
        <begin position="26"/>
        <end position="44"/>
    </location>
</feature>
<feature type="transmembrane region" description="Helical" evidence="1">
    <location>
        <begin position="56"/>
        <end position="79"/>
    </location>
</feature>
<dbReference type="RefSeq" id="WP_341698185.1">
    <property type="nucleotide sequence ID" value="NZ_JBBYHR010000010.1"/>
</dbReference>
<reference evidence="2 3" key="1">
    <citation type="submission" date="2024-04" db="EMBL/GenBank/DDBJ databases">
        <title>Flavobacterium sp. DGU11 16S ribosomal RNA gene Genome sequencing and assembly.</title>
        <authorList>
            <person name="Park S."/>
        </authorList>
    </citation>
    <scope>NUCLEOTIDE SEQUENCE [LARGE SCALE GENOMIC DNA]</scope>
    <source>
        <strain evidence="2 3">DGU11</strain>
    </source>
</reference>
<evidence type="ECO:0000313" key="2">
    <source>
        <dbReference type="EMBL" id="MEL1245888.1"/>
    </source>
</evidence>
<organism evidence="2 3">
    <name type="scientific">Flavobacterium arundinis</name>
    <dbReference type="NCBI Taxonomy" id="3139143"/>
    <lineage>
        <taxon>Bacteria</taxon>
        <taxon>Pseudomonadati</taxon>
        <taxon>Bacteroidota</taxon>
        <taxon>Flavobacteriia</taxon>
        <taxon>Flavobacteriales</taxon>
        <taxon>Flavobacteriaceae</taxon>
        <taxon>Flavobacterium</taxon>
    </lineage>
</organism>